<accession>A0ACB8WTJ5</accession>
<organism evidence="1 2">
    <name type="scientific">Scortum barcoo</name>
    <name type="common">barcoo grunter</name>
    <dbReference type="NCBI Taxonomy" id="214431"/>
    <lineage>
        <taxon>Eukaryota</taxon>
        <taxon>Metazoa</taxon>
        <taxon>Chordata</taxon>
        <taxon>Craniata</taxon>
        <taxon>Vertebrata</taxon>
        <taxon>Euteleostomi</taxon>
        <taxon>Actinopterygii</taxon>
        <taxon>Neopterygii</taxon>
        <taxon>Teleostei</taxon>
        <taxon>Neoteleostei</taxon>
        <taxon>Acanthomorphata</taxon>
        <taxon>Eupercaria</taxon>
        <taxon>Centrarchiformes</taxon>
        <taxon>Terapontoidei</taxon>
        <taxon>Terapontidae</taxon>
        <taxon>Scortum</taxon>
    </lineage>
</organism>
<sequence>MEAAEEPENGHERPQLPASSCVSMKKSEASIKIYHDFNKEAADGSVNLEKSNVPSSSCPSTSDAFMNVHHDFITRKILTDVYGELDVCQRKLRHNLKKFGYIYEGVAQHGNQTLLNKVYTELYITEGVGGSVNDEHENLLEPQETTTVKEAPSEMTDVLKSAVDKALQKCNLTEKSCELLGDVLSDSCLKELDLSDNDLHDTGVELLSAGLASPTCELEKLRLPFCGITETGCGFLAEALRSNPTHLKELDLSYNHPGKRGMELAVLCARKRLNTSLSDKKENDTDGNTAQPYPDSPERFTDWGQVLCKEGLYLSRCYWEVEWTGEWTGIGVAYQGISRKAKGNECVLGYNDKSWSLRYCNGKYTAWYDRNDAAISVPYFNSKRVGVFLDWSAGTLSFYAVSSNTMTHLHTFHTKFSEPLYPGFRLGFVLITDSSLFLHLCQPE</sequence>
<name>A0ACB8WTJ5_9TELE</name>
<dbReference type="EMBL" id="CM041536">
    <property type="protein sequence ID" value="KAI3371084.1"/>
    <property type="molecule type" value="Genomic_DNA"/>
</dbReference>
<keyword evidence="2" id="KW-1185">Reference proteome</keyword>
<gene>
    <name evidence="1" type="ORF">L3Q82_023719</name>
</gene>
<evidence type="ECO:0000313" key="1">
    <source>
        <dbReference type="EMBL" id="KAI3371084.1"/>
    </source>
</evidence>
<proteinExistence type="predicted"/>
<reference evidence="1" key="1">
    <citation type="submission" date="2022-04" db="EMBL/GenBank/DDBJ databases">
        <title>Jade perch genome.</title>
        <authorList>
            <person name="Chao B."/>
        </authorList>
    </citation>
    <scope>NUCLEOTIDE SEQUENCE</scope>
    <source>
        <strain evidence="1">CB-2022</strain>
    </source>
</reference>
<comment type="caution">
    <text evidence="1">The sequence shown here is derived from an EMBL/GenBank/DDBJ whole genome shotgun (WGS) entry which is preliminary data.</text>
</comment>
<dbReference type="Proteomes" id="UP000831701">
    <property type="component" value="Chromosome 6"/>
</dbReference>
<protein>
    <submittedName>
        <fullName evidence="1">Uncharacterized protein</fullName>
    </submittedName>
</protein>
<evidence type="ECO:0000313" key="2">
    <source>
        <dbReference type="Proteomes" id="UP000831701"/>
    </source>
</evidence>